<proteinExistence type="predicted"/>
<dbReference type="Gene3D" id="1.25.40.80">
    <property type="match status" value="1"/>
</dbReference>
<dbReference type="Gene3D" id="1.10.579.10">
    <property type="entry name" value="DNA Cyclobutane Dipyrimidine Photolyase, subunit A, domain 3"/>
    <property type="match status" value="1"/>
</dbReference>
<accession>A0AAD2G345</accession>
<dbReference type="InterPro" id="IPR036155">
    <property type="entry name" value="Crypto/Photolyase_N_sf"/>
</dbReference>
<dbReference type="InterPro" id="IPR014729">
    <property type="entry name" value="Rossmann-like_a/b/a_fold"/>
</dbReference>
<evidence type="ECO:0000313" key="3">
    <source>
        <dbReference type="EMBL" id="CAJ1959805.1"/>
    </source>
</evidence>
<gene>
    <name evidence="3" type="ORF">CYCCA115_LOCUS18224</name>
</gene>
<dbReference type="PANTHER" id="PTHR10211">
    <property type="entry name" value="DEOXYRIBODIPYRIMIDINE PHOTOLYASE"/>
    <property type="match status" value="1"/>
</dbReference>
<dbReference type="InterPro" id="IPR006050">
    <property type="entry name" value="DNA_photolyase_N"/>
</dbReference>
<dbReference type="Proteomes" id="UP001295423">
    <property type="component" value="Unassembled WGS sequence"/>
</dbReference>
<organism evidence="3 4">
    <name type="scientific">Cylindrotheca closterium</name>
    <dbReference type="NCBI Taxonomy" id="2856"/>
    <lineage>
        <taxon>Eukaryota</taxon>
        <taxon>Sar</taxon>
        <taxon>Stramenopiles</taxon>
        <taxon>Ochrophyta</taxon>
        <taxon>Bacillariophyta</taxon>
        <taxon>Bacillariophyceae</taxon>
        <taxon>Bacillariophycidae</taxon>
        <taxon>Bacillariales</taxon>
        <taxon>Bacillariaceae</taxon>
        <taxon>Cylindrotheca</taxon>
    </lineage>
</organism>
<dbReference type="AlphaFoldDB" id="A0AAD2G345"/>
<reference evidence="3" key="1">
    <citation type="submission" date="2023-08" db="EMBL/GenBank/DDBJ databases">
        <authorList>
            <person name="Audoor S."/>
            <person name="Bilcke G."/>
        </authorList>
    </citation>
    <scope>NUCLEOTIDE SEQUENCE</scope>
</reference>
<evidence type="ECO:0000256" key="1">
    <source>
        <dbReference type="SAM" id="MobiDB-lite"/>
    </source>
</evidence>
<comment type="caution">
    <text evidence="3">The sequence shown here is derived from an EMBL/GenBank/DDBJ whole genome shotgun (WGS) entry which is preliminary data.</text>
</comment>
<name>A0AAD2G345_9STRA</name>
<dbReference type="SUPFAM" id="SSF52425">
    <property type="entry name" value="Cryptochrome/photolyase, N-terminal domain"/>
    <property type="match status" value="1"/>
</dbReference>
<dbReference type="InterPro" id="IPR052219">
    <property type="entry name" value="Photolyase_Class-2"/>
</dbReference>
<feature type="compositionally biased region" description="Polar residues" evidence="1">
    <location>
        <begin position="653"/>
        <end position="662"/>
    </location>
</feature>
<protein>
    <recommendedName>
        <fullName evidence="2">Photolyase/cryptochrome alpha/beta domain-containing protein</fullName>
    </recommendedName>
</protein>
<feature type="region of interest" description="Disordered" evidence="1">
    <location>
        <begin position="621"/>
        <end position="662"/>
    </location>
</feature>
<evidence type="ECO:0000313" key="4">
    <source>
        <dbReference type="Proteomes" id="UP001295423"/>
    </source>
</evidence>
<evidence type="ECO:0000259" key="2">
    <source>
        <dbReference type="PROSITE" id="PS51645"/>
    </source>
</evidence>
<dbReference type="InterPro" id="IPR036134">
    <property type="entry name" value="Crypto/Photolyase_FAD-like_sf"/>
</dbReference>
<feature type="compositionally biased region" description="Basic and acidic residues" evidence="1">
    <location>
        <begin position="47"/>
        <end position="56"/>
    </location>
</feature>
<dbReference type="PANTHER" id="PTHR10211:SF0">
    <property type="entry name" value="DEOXYRIBODIPYRIMIDINE PHOTO-LYASE"/>
    <property type="match status" value="1"/>
</dbReference>
<feature type="domain" description="Photolyase/cryptochrome alpha/beta" evidence="2">
    <location>
        <begin position="72"/>
        <end position="222"/>
    </location>
</feature>
<dbReference type="EMBL" id="CAKOGP040002025">
    <property type="protein sequence ID" value="CAJ1959805.1"/>
    <property type="molecule type" value="Genomic_DNA"/>
</dbReference>
<dbReference type="SUPFAM" id="SSF48173">
    <property type="entry name" value="Cryptochrome/photolyase FAD-binding domain"/>
    <property type="match status" value="1"/>
</dbReference>
<keyword evidence="4" id="KW-1185">Reference proteome</keyword>
<feature type="region of interest" description="Disordered" evidence="1">
    <location>
        <begin position="37"/>
        <end position="68"/>
    </location>
</feature>
<dbReference type="PROSITE" id="PS51645">
    <property type="entry name" value="PHR_CRY_ALPHA_BETA"/>
    <property type="match status" value="1"/>
</dbReference>
<sequence length="662" mass="73780">MTDADDFLFRPGGPVELPSVLRPRLFCRVPPLMTSARWAPPLNNGEGEEKTSSRTVEEEDGDVSNSKSNEQPFVLYLPTVVLRHRHNPGFALACRLANFLQVPLLVLCTVLDDKHITPSSLPTGAMTNHPPIVAMTARKLAFTLEALQSCAVDWQSHGAGVLIRLHGGPGTRTPHHLTLAHQASAVVTDEAFVEPYAKYAETVISTCRTANVPCWTVDGSTSVPPKCKLKPVALPKTESLKLQCFTGVPTKAWRWAEQTKDKRKPYVYGATQQGHLDAPSLDCKLPPNFLSQNPTVAGQEVSHCHQQLAETVTPLKHWRTIEERQRCKGLWTVDDIVAIQDLKEWAMTSWPGADTTVAPCQQTHGSNKAAMQRWKYFLQQGGLKDYAKKRNQITLPHAVSRISCYLNLGILSIFDVLHDIWNAQATEKGFATGCGKFLDEVVKWREIGYAYTFANPSDYGSLVQAIPNWAKTYLNGQYQQKTIGDVSGTHQYSYADLQQASTKDSTWNAMQSYLNETGELHNNARMTWGKTVVHWQCQYCPPEQILLQLCWLNDRHALDGLSPPSYAGILWCFGWGDKPGRSTKISKSPVSTKWACNYRTGADGFDTAKYRLLEEKPAITKLETSAHKRKREDTGGRPRGGTQGETPMKTKSIRSFFSPVSK</sequence>
<dbReference type="Gene3D" id="3.40.50.620">
    <property type="entry name" value="HUPs"/>
    <property type="match status" value="1"/>
</dbReference>